<keyword evidence="4" id="KW-1185">Reference proteome</keyword>
<dbReference type="SUPFAM" id="SSF56436">
    <property type="entry name" value="C-type lectin-like"/>
    <property type="match status" value="1"/>
</dbReference>
<feature type="compositionally biased region" description="Basic and acidic residues" evidence="1">
    <location>
        <begin position="330"/>
        <end position="348"/>
    </location>
</feature>
<evidence type="ECO:0000313" key="3">
    <source>
        <dbReference type="EMBL" id="KAK3926062.1"/>
    </source>
</evidence>
<feature type="compositionally biased region" description="Basic and acidic residues" evidence="1">
    <location>
        <begin position="161"/>
        <end position="171"/>
    </location>
</feature>
<feature type="compositionally biased region" description="Basic residues" evidence="1">
    <location>
        <begin position="224"/>
        <end position="240"/>
    </location>
</feature>
<accession>A0AAE1LPY1</accession>
<evidence type="ECO:0000313" key="4">
    <source>
        <dbReference type="Proteomes" id="UP001219518"/>
    </source>
</evidence>
<evidence type="ECO:0000256" key="1">
    <source>
        <dbReference type="SAM" id="MobiDB-lite"/>
    </source>
</evidence>
<feature type="region of interest" description="Disordered" evidence="1">
    <location>
        <begin position="146"/>
        <end position="374"/>
    </location>
</feature>
<feature type="compositionally biased region" description="Low complexity" evidence="1">
    <location>
        <begin position="296"/>
        <end position="306"/>
    </location>
</feature>
<comment type="caution">
    <text evidence="3">The sequence shown here is derived from an EMBL/GenBank/DDBJ whole genome shotgun (WGS) entry which is preliminary data.</text>
</comment>
<dbReference type="InterPro" id="IPR050828">
    <property type="entry name" value="C-type_lectin/matrix_domain"/>
</dbReference>
<dbReference type="Proteomes" id="UP001219518">
    <property type="component" value="Unassembled WGS sequence"/>
</dbReference>
<name>A0AAE1LPY1_9NEOP</name>
<dbReference type="InterPro" id="IPR016186">
    <property type="entry name" value="C-type_lectin-like/link_sf"/>
</dbReference>
<evidence type="ECO:0000259" key="2">
    <source>
        <dbReference type="PROSITE" id="PS50041"/>
    </source>
</evidence>
<proteinExistence type="predicted"/>
<protein>
    <submittedName>
        <fullName evidence="3">Perlucin</fullName>
    </submittedName>
</protein>
<dbReference type="Pfam" id="PF00059">
    <property type="entry name" value="Lectin_C"/>
    <property type="match status" value="1"/>
</dbReference>
<dbReference type="SMART" id="SM00034">
    <property type="entry name" value="CLECT"/>
    <property type="match status" value="1"/>
</dbReference>
<feature type="compositionally biased region" description="Basic residues" evidence="1">
    <location>
        <begin position="146"/>
        <end position="160"/>
    </location>
</feature>
<dbReference type="AlphaFoldDB" id="A0AAE1LPY1"/>
<feature type="compositionally biased region" description="Low complexity" evidence="1">
    <location>
        <begin position="250"/>
        <end position="266"/>
    </location>
</feature>
<feature type="compositionally biased region" description="Low complexity" evidence="1">
    <location>
        <begin position="203"/>
        <end position="217"/>
    </location>
</feature>
<feature type="domain" description="C-type lectin" evidence="2">
    <location>
        <begin position="20"/>
        <end position="139"/>
    </location>
</feature>
<dbReference type="Gene3D" id="3.10.100.10">
    <property type="entry name" value="Mannose-Binding Protein A, subunit A"/>
    <property type="match status" value="1"/>
</dbReference>
<dbReference type="PANTHER" id="PTHR45710">
    <property type="entry name" value="C-TYPE LECTIN DOMAIN-CONTAINING PROTEIN 180"/>
    <property type="match status" value="1"/>
</dbReference>
<dbReference type="InterPro" id="IPR001304">
    <property type="entry name" value="C-type_lectin-like"/>
</dbReference>
<sequence length="374" mass="41603">MVEPGGARRQYSCPARFIRMGNSCYFMSTLMASWHEAHYKCRSMGAQLAAFEKRWENRNMRKYLKHEELTPLSRWIGAIYQWEKRFWMWGSTGLAVAYNALPRRMVSRDWTWHCIALDPTSDYQWRPASCLDAKHYICEAPLRRGRARNGTKQHKGPHRKSGAEAADKAEPGSRGQQPAAAGRHHSGLQGHQRERVGNATAQSAAPRAPGAGRSRPSTFSRNRTAYRRPHTGQHHGHRGYRPPPPPPASAPASAPRQHGRPAAWPGTGPGPGAGAVGAASQHQPRRLAYNAYDVLPAPARDAGAGADRARGPSQGAPRQRGSGASARISFRTEPREQQQQQEYRHLEIPDMTVQSLYPPRPQARAENNDFSNDV</sequence>
<reference evidence="3" key="1">
    <citation type="submission" date="2021-07" db="EMBL/GenBank/DDBJ databases">
        <authorList>
            <person name="Catto M.A."/>
            <person name="Jacobson A."/>
            <person name="Kennedy G."/>
            <person name="Labadie P."/>
            <person name="Hunt B.G."/>
            <person name="Srinivasan R."/>
        </authorList>
    </citation>
    <scope>NUCLEOTIDE SEQUENCE</scope>
    <source>
        <strain evidence="3">PL_HMW_Pooled</strain>
        <tissue evidence="3">Head</tissue>
    </source>
</reference>
<reference evidence="3" key="2">
    <citation type="journal article" date="2023" name="BMC Genomics">
        <title>Pest status, molecular evolution, and epigenetic factors derived from the genome assembly of Frankliniella fusca, a thysanopteran phytovirus vector.</title>
        <authorList>
            <person name="Catto M.A."/>
            <person name="Labadie P.E."/>
            <person name="Jacobson A.L."/>
            <person name="Kennedy G.G."/>
            <person name="Srinivasan R."/>
            <person name="Hunt B.G."/>
        </authorList>
    </citation>
    <scope>NUCLEOTIDE SEQUENCE</scope>
    <source>
        <strain evidence="3">PL_HMW_Pooled</strain>
    </source>
</reference>
<dbReference type="InterPro" id="IPR016187">
    <property type="entry name" value="CTDL_fold"/>
</dbReference>
<dbReference type="PANTHER" id="PTHR45710:SF26">
    <property type="entry name" value="RH26557P"/>
    <property type="match status" value="1"/>
</dbReference>
<gene>
    <name evidence="3" type="ORF">KUF71_014311</name>
</gene>
<organism evidence="3 4">
    <name type="scientific">Frankliniella fusca</name>
    <dbReference type="NCBI Taxonomy" id="407009"/>
    <lineage>
        <taxon>Eukaryota</taxon>
        <taxon>Metazoa</taxon>
        <taxon>Ecdysozoa</taxon>
        <taxon>Arthropoda</taxon>
        <taxon>Hexapoda</taxon>
        <taxon>Insecta</taxon>
        <taxon>Pterygota</taxon>
        <taxon>Neoptera</taxon>
        <taxon>Paraneoptera</taxon>
        <taxon>Thysanoptera</taxon>
        <taxon>Terebrantia</taxon>
        <taxon>Thripoidea</taxon>
        <taxon>Thripidae</taxon>
        <taxon>Frankliniella</taxon>
    </lineage>
</organism>
<dbReference type="CDD" id="cd00037">
    <property type="entry name" value="CLECT"/>
    <property type="match status" value="1"/>
</dbReference>
<dbReference type="EMBL" id="JAHWGI010001243">
    <property type="protein sequence ID" value="KAK3926062.1"/>
    <property type="molecule type" value="Genomic_DNA"/>
</dbReference>
<dbReference type="PROSITE" id="PS50041">
    <property type="entry name" value="C_TYPE_LECTIN_2"/>
    <property type="match status" value="1"/>
</dbReference>